<dbReference type="Proteomes" id="UP000253805">
    <property type="component" value="Unassembled WGS sequence"/>
</dbReference>
<dbReference type="PANTHER" id="PTHR13696">
    <property type="entry name" value="P-LOOP CONTAINING NUCLEOSIDE TRIPHOSPHATE HYDROLASE"/>
    <property type="match status" value="1"/>
</dbReference>
<dbReference type="Pfam" id="PF13614">
    <property type="entry name" value="AAA_31"/>
    <property type="match status" value="1"/>
</dbReference>
<gene>
    <name evidence="1" type="ORF">C1850_01980</name>
</gene>
<reference evidence="1 2" key="1">
    <citation type="journal article" date="2018" name="Elife">
        <title>Discovery and characterization of a prevalent human gut bacterial enzyme sufficient for the inactivation of a family of plant toxins.</title>
        <authorList>
            <person name="Koppel N."/>
            <person name="Bisanz J.E."/>
            <person name="Pandelia M.E."/>
            <person name="Turnbaugh P.J."/>
            <person name="Balskus E.P."/>
        </authorList>
    </citation>
    <scope>NUCLEOTIDE SEQUENCE [LARGE SCALE GENOMIC DNA]</scope>
    <source>
        <strain evidence="1 2">OB21 GAM 11</strain>
    </source>
</reference>
<dbReference type="SUPFAM" id="SSF52540">
    <property type="entry name" value="P-loop containing nucleoside triphosphate hydrolases"/>
    <property type="match status" value="1"/>
</dbReference>
<organism evidence="1 2">
    <name type="scientific">Adlercreutzia equolifaciens subsp. celatus</name>
    <dbReference type="NCBI Taxonomy" id="394340"/>
    <lineage>
        <taxon>Bacteria</taxon>
        <taxon>Bacillati</taxon>
        <taxon>Actinomycetota</taxon>
        <taxon>Coriobacteriia</taxon>
        <taxon>Eggerthellales</taxon>
        <taxon>Eggerthellaceae</taxon>
        <taxon>Adlercreutzia</taxon>
    </lineage>
</organism>
<dbReference type="InterPro" id="IPR025669">
    <property type="entry name" value="AAA_dom"/>
</dbReference>
<accession>A0A369P150</accession>
<dbReference type="CDD" id="cd02042">
    <property type="entry name" value="ParAB_family"/>
    <property type="match status" value="1"/>
</dbReference>
<name>A0A369P150_9ACTN</name>
<dbReference type="InterPro" id="IPR027417">
    <property type="entry name" value="P-loop_NTPase"/>
</dbReference>
<comment type="caution">
    <text evidence="1">The sequence shown here is derived from an EMBL/GenBank/DDBJ whole genome shotgun (WGS) entry which is preliminary data.</text>
</comment>
<dbReference type="Gene3D" id="3.40.50.300">
    <property type="entry name" value="P-loop containing nucleotide triphosphate hydrolases"/>
    <property type="match status" value="1"/>
</dbReference>
<evidence type="ECO:0000313" key="2">
    <source>
        <dbReference type="Proteomes" id="UP000253805"/>
    </source>
</evidence>
<evidence type="ECO:0000313" key="1">
    <source>
        <dbReference type="EMBL" id="RDC46370.1"/>
    </source>
</evidence>
<dbReference type="AlphaFoldDB" id="A0A369P150"/>
<protein>
    <submittedName>
        <fullName evidence="1">ATPase</fullName>
    </submittedName>
</protein>
<dbReference type="PIRSF" id="PIRSF009320">
    <property type="entry name" value="Nuc_binding_HP_1000"/>
    <property type="match status" value="1"/>
</dbReference>
<dbReference type="EMBL" id="PPUT01000003">
    <property type="protein sequence ID" value="RDC46370.1"/>
    <property type="molecule type" value="Genomic_DNA"/>
</dbReference>
<dbReference type="RefSeq" id="WP_114540033.1">
    <property type="nucleotide sequence ID" value="NZ_CAKXPL010000113.1"/>
</dbReference>
<proteinExistence type="predicted"/>
<dbReference type="InterPro" id="IPR050678">
    <property type="entry name" value="DNA_Partitioning_ATPase"/>
</dbReference>
<sequence length="253" mass="27116">MITLAAASQKGGVAKATTNLAIGAKLVEDGARVLYIDLDPQMNLSTTLKAQTGGVLSSLDVLTGEAGVAAAAQTIDGYDAVPASRLNGKADDLMPSVGKDYRLRKALEAVSDRYDFAILDTPPALDTLTVNALTAASWVVIPAQADAYSLDGVTDLAATIQAIREYTNPDLKIAGILLMRYNPRTPISKIIREDAEAMAAELDTKVFRAWIREATVIKESQAVKQSLFAYAPSAKVAYDYRFFIEELLEDING</sequence>
<dbReference type="PANTHER" id="PTHR13696:SF52">
    <property type="entry name" value="PARA FAMILY PROTEIN CT_582"/>
    <property type="match status" value="1"/>
</dbReference>